<reference evidence="7" key="1">
    <citation type="submission" date="2020-03" db="EMBL/GenBank/DDBJ databases">
        <title>A high-quality chromosome-level genome assembly of a woody plant with both climbing and erect habits, Rhamnella rubrinervis.</title>
        <authorList>
            <person name="Lu Z."/>
            <person name="Yang Y."/>
            <person name="Zhu X."/>
            <person name="Sun Y."/>
        </authorList>
    </citation>
    <scope>NUCLEOTIDE SEQUENCE</scope>
    <source>
        <strain evidence="7">BYM</strain>
        <tissue evidence="7">Leaf</tissue>
    </source>
</reference>
<evidence type="ECO:0000259" key="5">
    <source>
        <dbReference type="PROSITE" id="PS50097"/>
    </source>
</evidence>
<feature type="region of interest" description="Disordered" evidence="4">
    <location>
        <begin position="492"/>
        <end position="601"/>
    </location>
</feature>
<sequence>MKFMKIGTRPDTFYTEEATRTVISDIPNDLALQVNNITYLLHKFALLPKCGLLQRLCSDNSGDQSDNVRIELHDIPGGEDAFELCAKFCYGITINLSAHNFVPAFCAAKFLRMTESVEKGNFVLKLEAFFTSCILEAWKDSIVALQSTVKLTEWSENLGIIRKCIDSIVEKILTSPAKVTWSYTYTRPGYTKKHQHAVPKDWWTEDISDLDIDLFRCIVIAIRSTYILPVQLIGEALHVYACRWLPDTTKARPPESSISQTEELVERDRRILETIVSMIPSDKGSVSVGFLLRLFSIGNYLGVSPVTKSELLRRSSIQLEEASVNDLLFPSYSSSDQHFYDIDLVLAVLESFLLIWRRQTPAVTENNQTFRSIRKIGKLIDSYLQVVAKDANMPVLKFVSLAEALPDIAREDHDDIYKAINIYLKEHPDMSKAEKKRLCRILDCQKLSPEVRAHAVKNERLPLRTVVQVLFFEQERGPKAPNHILPSSQELIHRGKQAPSTRDELAKLKLGPDEKFSRGEGTRRTAAHETSERDHQKMKRSDGKMPVDMERKAVRGEIQEAEPEKVRESREEGMSGSKLDAKKMMQRGNRSDHVRDKGRDR</sequence>
<evidence type="ECO:0000313" key="8">
    <source>
        <dbReference type="Proteomes" id="UP000796880"/>
    </source>
</evidence>
<organism evidence="7 8">
    <name type="scientific">Rhamnella rubrinervis</name>
    <dbReference type="NCBI Taxonomy" id="2594499"/>
    <lineage>
        <taxon>Eukaryota</taxon>
        <taxon>Viridiplantae</taxon>
        <taxon>Streptophyta</taxon>
        <taxon>Embryophyta</taxon>
        <taxon>Tracheophyta</taxon>
        <taxon>Spermatophyta</taxon>
        <taxon>Magnoliopsida</taxon>
        <taxon>eudicotyledons</taxon>
        <taxon>Gunneridae</taxon>
        <taxon>Pentapetalae</taxon>
        <taxon>rosids</taxon>
        <taxon>fabids</taxon>
        <taxon>Rosales</taxon>
        <taxon>Rhamnaceae</taxon>
        <taxon>rhamnoid group</taxon>
        <taxon>Rhamneae</taxon>
        <taxon>Rhamnella</taxon>
    </lineage>
</organism>
<dbReference type="SUPFAM" id="SSF54695">
    <property type="entry name" value="POZ domain"/>
    <property type="match status" value="1"/>
</dbReference>
<evidence type="ECO:0000259" key="6">
    <source>
        <dbReference type="PROSITE" id="PS51649"/>
    </source>
</evidence>
<comment type="similarity">
    <text evidence="3">Belongs to the NPH3 family.</text>
</comment>
<feature type="compositionally biased region" description="Basic and acidic residues" evidence="4">
    <location>
        <begin position="501"/>
        <end position="601"/>
    </location>
</feature>
<dbReference type="InterPro" id="IPR011333">
    <property type="entry name" value="SKP1/BTB/POZ_sf"/>
</dbReference>
<comment type="pathway">
    <text evidence="1">Protein modification; protein ubiquitination.</text>
</comment>
<dbReference type="Gene3D" id="3.30.710.10">
    <property type="entry name" value="Potassium Channel Kv1.1, Chain A"/>
    <property type="match status" value="1"/>
</dbReference>
<name>A0A8K0HGZ5_9ROSA</name>
<evidence type="ECO:0000313" key="7">
    <source>
        <dbReference type="EMBL" id="KAF3451908.1"/>
    </source>
</evidence>
<dbReference type="InterPro" id="IPR000210">
    <property type="entry name" value="BTB/POZ_dom"/>
</dbReference>
<dbReference type="UniPathway" id="UPA00143"/>
<gene>
    <name evidence="7" type="ORF">FNV43_RR08004</name>
</gene>
<evidence type="ECO:0000256" key="2">
    <source>
        <dbReference type="ARBA" id="ARBA00022786"/>
    </source>
</evidence>
<evidence type="ECO:0000256" key="1">
    <source>
        <dbReference type="ARBA" id="ARBA00004906"/>
    </source>
</evidence>
<keyword evidence="2" id="KW-0833">Ubl conjugation pathway</keyword>
<feature type="domain" description="NPH3" evidence="6">
    <location>
        <begin position="201"/>
        <end position="476"/>
    </location>
</feature>
<comment type="caution">
    <text evidence="7">The sequence shown here is derived from an EMBL/GenBank/DDBJ whole genome shotgun (WGS) entry which is preliminary data.</text>
</comment>
<evidence type="ECO:0000256" key="3">
    <source>
        <dbReference type="PROSITE-ProRule" id="PRU00982"/>
    </source>
</evidence>
<dbReference type="AlphaFoldDB" id="A0A8K0HGZ5"/>
<proteinExistence type="inferred from homology"/>
<dbReference type="OrthoDB" id="1699162at2759"/>
<dbReference type="Pfam" id="PF03000">
    <property type="entry name" value="NPH3"/>
    <property type="match status" value="1"/>
</dbReference>
<dbReference type="PROSITE" id="PS51649">
    <property type="entry name" value="NPH3"/>
    <property type="match status" value="1"/>
</dbReference>
<dbReference type="EMBL" id="VOIH02000003">
    <property type="protein sequence ID" value="KAF3451908.1"/>
    <property type="molecule type" value="Genomic_DNA"/>
</dbReference>
<protein>
    <submittedName>
        <fullName evidence="7">Uncharacterized protein</fullName>
    </submittedName>
</protein>
<dbReference type="Proteomes" id="UP000796880">
    <property type="component" value="Unassembled WGS sequence"/>
</dbReference>
<dbReference type="InterPro" id="IPR027356">
    <property type="entry name" value="NPH3_dom"/>
</dbReference>
<dbReference type="GO" id="GO:0016567">
    <property type="term" value="P:protein ubiquitination"/>
    <property type="evidence" value="ECO:0007669"/>
    <property type="project" value="UniProtKB-UniPathway"/>
</dbReference>
<dbReference type="PANTHER" id="PTHR32370">
    <property type="entry name" value="OS12G0117600 PROTEIN"/>
    <property type="match status" value="1"/>
</dbReference>
<evidence type="ECO:0000256" key="4">
    <source>
        <dbReference type="SAM" id="MobiDB-lite"/>
    </source>
</evidence>
<keyword evidence="8" id="KW-1185">Reference proteome</keyword>
<dbReference type="InterPro" id="IPR043454">
    <property type="entry name" value="NPH3/RPT2-like"/>
</dbReference>
<feature type="domain" description="BTB" evidence="5">
    <location>
        <begin position="28"/>
        <end position="98"/>
    </location>
</feature>
<dbReference type="PROSITE" id="PS50097">
    <property type="entry name" value="BTB"/>
    <property type="match status" value="1"/>
</dbReference>
<accession>A0A8K0HGZ5</accession>